<dbReference type="InParanoid" id="H2XMZ2"/>
<keyword evidence="3" id="KW-1185">Reference proteome</keyword>
<dbReference type="EMBL" id="EAAA01001409">
    <property type="status" value="NOT_ANNOTATED_CDS"/>
    <property type="molecule type" value="Genomic_DNA"/>
</dbReference>
<evidence type="ECO:0000313" key="3">
    <source>
        <dbReference type="Proteomes" id="UP000008144"/>
    </source>
</evidence>
<dbReference type="EMBL" id="EAAA01001408">
    <property type="status" value="NOT_ANNOTATED_CDS"/>
    <property type="molecule type" value="Genomic_DNA"/>
</dbReference>
<reference evidence="3" key="1">
    <citation type="journal article" date="2002" name="Science">
        <title>The draft genome of Ciona intestinalis: insights into chordate and vertebrate origins.</title>
        <authorList>
            <person name="Dehal P."/>
            <person name="Satou Y."/>
            <person name="Campbell R.K."/>
            <person name="Chapman J."/>
            <person name="Degnan B."/>
            <person name="De Tomaso A."/>
            <person name="Davidson B."/>
            <person name="Di Gregorio A."/>
            <person name="Gelpke M."/>
            <person name="Goodstein D.M."/>
            <person name="Harafuji N."/>
            <person name="Hastings K.E."/>
            <person name="Ho I."/>
            <person name="Hotta K."/>
            <person name="Huang W."/>
            <person name="Kawashima T."/>
            <person name="Lemaire P."/>
            <person name="Martinez D."/>
            <person name="Meinertzhagen I.A."/>
            <person name="Necula S."/>
            <person name="Nonaka M."/>
            <person name="Putnam N."/>
            <person name="Rash S."/>
            <person name="Saiga H."/>
            <person name="Satake M."/>
            <person name="Terry A."/>
            <person name="Yamada L."/>
            <person name="Wang H.G."/>
            <person name="Awazu S."/>
            <person name="Azumi K."/>
            <person name="Boore J."/>
            <person name="Branno M."/>
            <person name="Chin-Bow S."/>
            <person name="DeSantis R."/>
            <person name="Doyle S."/>
            <person name="Francino P."/>
            <person name="Keys D.N."/>
            <person name="Haga S."/>
            <person name="Hayashi H."/>
            <person name="Hino K."/>
            <person name="Imai K.S."/>
            <person name="Inaba K."/>
            <person name="Kano S."/>
            <person name="Kobayashi K."/>
            <person name="Kobayashi M."/>
            <person name="Lee B.I."/>
            <person name="Makabe K.W."/>
            <person name="Manohar C."/>
            <person name="Matassi G."/>
            <person name="Medina M."/>
            <person name="Mochizuki Y."/>
            <person name="Mount S."/>
            <person name="Morishita T."/>
            <person name="Miura S."/>
            <person name="Nakayama A."/>
            <person name="Nishizaka S."/>
            <person name="Nomoto H."/>
            <person name="Ohta F."/>
            <person name="Oishi K."/>
            <person name="Rigoutsos I."/>
            <person name="Sano M."/>
            <person name="Sasaki A."/>
            <person name="Sasakura Y."/>
            <person name="Shoguchi E."/>
            <person name="Shin-i T."/>
            <person name="Spagnuolo A."/>
            <person name="Stainier D."/>
            <person name="Suzuki M.M."/>
            <person name="Tassy O."/>
            <person name="Takatori N."/>
            <person name="Tokuoka M."/>
            <person name="Yagi K."/>
            <person name="Yoshizaki F."/>
            <person name="Wada S."/>
            <person name="Zhang C."/>
            <person name="Hyatt P.D."/>
            <person name="Larimer F."/>
            <person name="Detter C."/>
            <person name="Doggett N."/>
            <person name="Glavina T."/>
            <person name="Hawkins T."/>
            <person name="Richardson P."/>
            <person name="Lucas S."/>
            <person name="Kohara Y."/>
            <person name="Levine M."/>
            <person name="Satoh N."/>
            <person name="Rokhsar D.S."/>
        </authorList>
    </citation>
    <scope>NUCLEOTIDE SEQUENCE [LARGE SCALE GENOMIC DNA]</scope>
</reference>
<name>H2XMZ2_CIOIN</name>
<keyword evidence="1" id="KW-1133">Transmembrane helix</keyword>
<dbReference type="HOGENOM" id="CLU_1958786_0_0_1"/>
<protein>
    <submittedName>
        <fullName evidence="2">Uncharacterized protein</fullName>
    </submittedName>
</protein>
<dbReference type="AlphaFoldDB" id="H2XMZ2"/>
<keyword evidence="1" id="KW-0472">Membrane</keyword>
<accession>H2XMZ2</accession>
<dbReference type="Proteomes" id="UP000008144">
    <property type="component" value="Chromosome 2"/>
</dbReference>
<evidence type="ECO:0000313" key="2">
    <source>
        <dbReference type="Ensembl" id="ENSCINP00000031025.1"/>
    </source>
</evidence>
<reference evidence="2" key="4">
    <citation type="submission" date="2025-09" db="UniProtKB">
        <authorList>
            <consortium name="Ensembl"/>
        </authorList>
    </citation>
    <scope>IDENTIFICATION</scope>
</reference>
<proteinExistence type="predicted"/>
<reference evidence="2" key="3">
    <citation type="submission" date="2025-08" db="UniProtKB">
        <authorList>
            <consortium name="Ensembl"/>
        </authorList>
    </citation>
    <scope>IDENTIFICATION</scope>
</reference>
<sequence>MHNAKSVLSFRISLKFITVIAVLFFGFYAWILTTWKHTNKLKYKFTQKLHASRQLTPTANCSSETPFSLKDSNTLTNFNLNIPQRFIVDIEKANDQNLQGSVPDLAKTEFDFVQRPDKKFCNYGQIYY</sequence>
<dbReference type="Ensembl" id="ENSCINT00000033246.1">
    <property type="protein sequence ID" value="ENSCINP00000031025.1"/>
    <property type="gene ID" value="ENSCING00000020968.1"/>
</dbReference>
<feature type="transmembrane region" description="Helical" evidence="1">
    <location>
        <begin position="12"/>
        <end position="35"/>
    </location>
</feature>
<reference evidence="2" key="2">
    <citation type="journal article" date="2008" name="Genome Biol.">
        <title>Improved genome assembly and evidence-based global gene model set for the chordate Ciona intestinalis: new insight into intron and operon populations.</title>
        <authorList>
            <person name="Satou Y."/>
            <person name="Mineta K."/>
            <person name="Ogasawara M."/>
            <person name="Sasakura Y."/>
            <person name="Shoguchi E."/>
            <person name="Ueno K."/>
            <person name="Yamada L."/>
            <person name="Matsumoto J."/>
            <person name="Wasserscheid J."/>
            <person name="Dewar K."/>
            <person name="Wiley G.B."/>
            <person name="Macmil S.L."/>
            <person name="Roe B.A."/>
            <person name="Zeller R.W."/>
            <person name="Hastings K.E."/>
            <person name="Lemaire P."/>
            <person name="Lindquist E."/>
            <person name="Endo T."/>
            <person name="Hotta K."/>
            <person name="Inaba K."/>
        </authorList>
    </citation>
    <scope>NUCLEOTIDE SEQUENCE [LARGE SCALE GENOMIC DNA]</scope>
    <source>
        <strain evidence="2">wild type</strain>
    </source>
</reference>
<keyword evidence="1" id="KW-0812">Transmembrane</keyword>
<organism evidence="2 3">
    <name type="scientific">Ciona intestinalis</name>
    <name type="common">Transparent sea squirt</name>
    <name type="synonym">Ascidia intestinalis</name>
    <dbReference type="NCBI Taxonomy" id="7719"/>
    <lineage>
        <taxon>Eukaryota</taxon>
        <taxon>Metazoa</taxon>
        <taxon>Chordata</taxon>
        <taxon>Tunicata</taxon>
        <taxon>Ascidiacea</taxon>
        <taxon>Phlebobranchia</taxon>
        <taxon>Cionidae</taxon>
        <taxon>Ciona</taxon>
    </lineage>
</organism>
<evidence type="ECO:0000256" key="1">
    <source>
        <dbReference type="SAM" id="Phobius"/>
    </source>
</evidence>